<sequence>MLLDLVSASHVCFAVQHHSSSTEAPTGSSPTGSRPTGSSMGRPSGIMSHESLGRSGGAGGSCSEAGTSPPGPPSPLAGGVHGSHSGPIPQFARLSSGVASSSTPPGKKPGVLKQFTSKLVRTLSKVGSGKSSSPKDGSKAKKESSTGCQAPSRSSSASSFLSSATHFLKGSGNLGSPRSSRAFRGKPKPQVGTASPSTQEDSAQVASAPQPDIISPPLSSIRGTQMPPPQGIPLGGGVRGQRRISHPHGHHVAFTDSVVVGDDAHKGPRTHSSAQPSSRHMHCNLQEAQQQAAPPEGSPRALGRSKSSNTPSPSASVPLPVGPPDPYTPPDSHTHAHSHGRLSWGVEHARGPLQMHEGTGAAHTQPPPEASPPTSVARSSRSTRPSITR</sequence>
<feature type="compositionally biased region" description="Basic residues" evidence="1">
    <location>
        <begin position="240"/>
        <end position="251"/>
    </location>
</feature>
<dbReference type="EMBL" id="MU069490">
    <property type="protein sequence ID" value="KAF5841273.1"/>
    <property type="molecule type" value="Genomic_DNA"/>
</dbReference>
<evidence type="ECO:0000256" key="1">
    <source>
        <dbReference type="SAM" id="MobiDB-lite"/>
    </source>
</evidence>
<comment type="caution">
    <text evidence="2">The sequence shown here is derived from an EMBL/GenBank/DDBJ whole genome shotgun (WGS) entry which is preliminary data.</text>
</comment>
<keyword evidence="3" id="KW-1185">Reference proteome</keyword>
<accession>A0ABQ7H3A9</accession>
<feature type="compositionally biased region" description="Low complexity" evidence="1">
    <location>
        <begin position="124"/>
        <end position="135"/>
    </location>
</feature>
<feature type="compositionally biased region" description="Low complexity" evidence="1">
    <location>
        <begin position="150"/>
        <end position="164"/>
    </location>
</feature>
<evidence type="ECO:0008006" key="4">
    <source>
        <dbReference type="Google" id="ProtNLM"/>
    </source>
</evidence>
<feature type="compositionally biased region" description="Low complexity" evidence="1">
    <location>
        <begin position="378"/>
        <end position="389"/>
    </location>
</feature>
<feature type="compositionally biased region" description="Low complexity" evidence="1">
    <location>
        <begin position="25"/>
        <end position="45"/>
    </location>
</feature>
<name>A0ABQ7H3A9_DUNSA</name>
<feature type="compositionally biased region" description="Polar residues" evidence="1">
    <location>
        <begin position="192"/>
        <end position="207"/>
    </location>
</feature>
<gene>
    <name evidence="2" type="ORF">DUNSADRAFT_13727</name>
</gene>
<evidence type="ECO:0000313" key="3">
    <source>
        <dbReference type="Proteomes" id="UP000815325"/>
    </source>
</evidence>
<organism evidence="2 3">
    <name type="scientific">Dunaliella salina</name>
    <name type="common">Green alga</name>
    <name type="synonym">Protococcus salinus</name>
    <dbReference type="NCBI Taxonomy" id="3046"/>
    <lineage>
        <taxon>Eukaryota</taxon>
        <taxon>Viridiplantae</taxon>
        <taxon>Chlorophyta</taxon>
        <taxon>core chlorophytes</taxon>
        <taxon>Chlorophyceae</taxon>
        <taxon>CS clade</taxon>
        <taxon>Chlamydomonadales</taxon>
        <taxon>Dunaliellaceae</taxon>
        <taxon>Dunaliella</taxon>
    </lineage>
</organism>
<dbReference type="Proteomes" id="UP000815325">
    <property type="component" value="Unassembled WGS sequence"/>
</dbReference>
<proteinExistence type="predicted"/>
<protein>
    <recommendedName>
        <fullName evidence="4">Encoded protein</fullName>
    </recommendedName>
</protein>
<feature type="compositionally biased region" description="Low complexity" evidence="1">
    <location>
        <begin position="305"/>
        <end position="319"/>
    </location>
</feature>
<feature type="compositionally biased region" description="Pro residues" evidence="1">
    <location>
        <begin position="320"/>
        <end position="329"/>
    </location>
</feature>
<reference evidence="2" key="1">
    <citation type="submission" date="2017-08" db="EMBL/GenBank/DDBJ databases">
        <authorList>
            <person name="Polle J.E."/>
            <person name="Barry K."/>
            <person name="Cushman J."/>
            <person name="Schmutz J."/>
            <person name="Tran D."/>
            <person name="Hathwaick L.T."/>
            <person name="Yim W.C."/>
            <person name="Jenkins J."/>
            <person name="Mckie-Krisberg Z.M."/>
            <person name="Prochnik S."/>
            <person name="Lindquist E."/>
            <person name="Dockter R.B."/>
            <person name="Adam C."/>
            <person name="Molina H."/>
            <person name="Bunkerborg J."/>
            <person name="Jin E."/>
            <person name="Buchheim M."/>
            <person name="Magnuson J."/>
        </authorList>
    </citation>
    <scope>NUCLEOTIDE SEQUENCE</scope>
    <source>
        <strain evidence="2">CCAP 19/18</strain>
    </source>
</reference>
<feature type="region of interest" description="Disordered" evidence="1">
    <location>
        <begin position="17"/>
        <end position="389"/>
    </location>
</feature>
<feature type="compositionally biased region" description="Low complexity" evidence="1">
    <location>
        <begin position="286"/>
        <end position="295"/>
    </location>
</feature>
<evidence type="ECO:0000313" key="2">
    <source>
        <dbReference type="EMBL" id="KAF5841273.1"/>
    </source>
</evidence>